<gene>
    <name evidence="1" type="ORF">A7E75_05250</name>
</gene>
<organism evidence="1 2">
    <name type="scientific">Syntrophotalea acetylenica</name>
    <name type="common">Pelobacter acetylenicus</name>
    <dbReference type="NCBI Taxonomy" id="29542"/>
    <lineage>
        <taxon>Bacteria</taxon>
        <taxon>Pseudomonadati</taxon>
        <taxon>Thermodesulfobacteriota</taxon>
        <taxon>Desulfuromonadia</taxon>
        <taxon>Desulfuromonadales</taxon>
        <taxon>Syntrophotaleaceae</taxon>
        <taxon>Syntrophotalea</taxon>
    </lineage>
</organism>
<sequence>MKLCNLASLAPYHQERGNVNWPCIHLRVELMKNKIIILFSLLVLIPGSSYAEMSEFETKFLSIAGESWIEETTNMAIQRYATCVQCMGTLKDMYCVAPEIFEGISPEHKNWKILEEEFNQFTGSACKPFELNKKFDFLLEIIAKYITLKDIDEAIARKDKSLLQPKLTLARKEYVKLLIEQFDSTSKKEIDFFEKKFSQLVNELK</sequence>
<dbReference type="STRING" id="29542.A6070_13895"/>
<keyword evidence="2" id="KW-1185">Reference proteome</keyword>
<proteinExistence type="predicted"/>
<name>A0A1L3GEW8_SYNAC</name>
<accession>A0A1L3GEW8</accession>
<dbReference type="EMBL" id="CP015518">
    <property type="protein sequence ID" value="APG24504.1"/>
    <property type="molecule type" value="Genomic_DNA"/>
</dbReference>
<dbReference type="KEGG" id="pace:A6070_13895"/>
<evidence type="ECO:0000313" key="1">
    <source>
        <dbReference type="EMBL" id="APG24504.1"/>
    </source>
</evidence>
<evidence type="ECO:0000313" key="2">
    <source>
        <dbReference type="Proteomes" id="UP000182264"/>
    </source>
</evidence>
<dbReference type="AlphaFoldDB" id="A0A1L3GEW8"/>
<reference evidence="1 2" key="1">
    <citation type="journal article" date="2017" name="Genome Announc.">
        <title>Complete Genome Sequences of Two Acetylene-Fermenting Pelobacter acetylenicus Strains.</title>
        <authorList>
            <person name="Sutton J.M."/>
            <person name="Baesman S.M."/>
            <person name="Fierst J.L."/>
            <person name="Poret-Peterson A.T."/>
            <person name="Oremland R.S."/>
            <person name="Dunlap D.S."/>
            <person name="Akob D.M."/>
        </authorList>
    </citation>
    <scope>NUCLEOTIDE SEQUENCE [LARGE SCALE GENOMIC DNA]</scope>
    <source>
        <strain evidence="1 2">DSM 3247</strain>
    </source>
</reference>
<protein>
    <submittedName>
        <fullName evidence="1">Uncharacterized protein</fullName>
    </submittedName>
</protein>
<dbReference type="Proteomes" id="UP000182264">
    <property type="component" value="Chromosome"/>
</dbReference>